<evidence type="ECO:0000256" key="2">
    <source>
        <dbReference type="SAM" id="SignalP"/>
    </source>
</evidence>
<gene>
    <name evidence="3" type="ORF">G4P54_04200</name>
</gene>
<name>A0A6H0WK70_9BACI</name>
<keyword evidence="4" id="KW-1185">Reference proteome</keyword>
<dbReference type="AlphaFoldDB" id="A0A6H0WK70"/>
<protein>
    <recommendedName>
        <fullName evidence="5">Lipoprotein</fullName>
    </recommendedName>
</protein>
<dbReference type="KEGG" id="bteq:G4P54_04200"/>
<accession>A0A6H0WK70</accession>
<evidence type="ECO:0000313" key="4">
    <source>
        <dbReference type="Proteomes" id="UP000501914"/>
    </source>
</evidence>
<evidence type="ECO:0008006" key="5">
    <source>
        <dbReference type="Google" id="ProtNLM"/>
    </source>
</evidence>
<proteinExistence type="predicted"/>
<dbReference type="PROSITE" id="PS51257">
    <property type="entry name" value="PROKAR_LIPOPROTEIN"/>
    <property type="match status" value="1"/>
</dbReference>
<feature type="region of interest" description="Disordered" evidence="1">
    <location>
        <begin position="150"/>
        <end position="185"/>
    </location>
</feature>
<feature type="signal peptide" evidence="2">
    <location>
        <begin position="1"/>
        <end position="20"/>
    </location>
</feature>
<dbReference type="RefSeq" id="WP_167871874.1">
    <property type="nucleotide sequence ID" value="NZ_CP048852.1"/>
</dbReference>
<dbReference type="Proteomes" id="UP000501914">
    <property type="component" value="Chromosome"/>
</dbReference>
<evidence type="ECO:0000313" key="3">
    <source>
        <dbReference type="EMBL" id="QIW79065.1"/>
    </source>
</evidence>
<sequence length="332" mass="36733">MKKFLTAVCALGLLFSAAGCGNDNSAASAKTEKTAEDESKNLDLLKKDFNSITKEDWKKIHISKKDLNGAFEKMTETNSDGEKVVKKVEIKNNTVVITFNNSDGKSMENGLLAILFDQFLRALYKHSSYYEGSEPTIRFVDLDNQLVQESNKPLDSDNETDGSSQNSGKKILTKPGETSTEDNGEIVTLDKIADVQKQAAMKPLTITVDQVKLLARTNISPYQLKLFKRMTDQKVSEPLRYIQITYKAENTGDTQVDWQGIESVETDDGQKLKVADNNILKDNEHVFAPHTENEGVIGAVYSGKAEDIHQLKIAFSPVKSADSGQSITVKLD</sequence>
<dbReference type="EMBL" id="CP048852">
    <property type="protein sequence ID" value="QIW79065.1"/>
    <property type="molecule type" value="Genomic_DNA"/>
</dbReference>
<feature type="chain" id="PRO_5038883513" description="Lipoprotein" evidence="2">
    <location>
        <begin position="21"/>
        <end position="332"/>
    </location>
</feature>
<evidence type="ECO:0000256" key="1">
    <source>
        <dbReference type="SAM" id="MobiDB-lite"/>
    </source>
</evidence>
<keyword evidence="2" id="KW-0732">Signal</keyword>
<organism evidence="3 4">
    <name type="scientific">Bacillus tequilensis</name>
    <dbReference type="NCBI Taxonomy" id="227866"/>
    <lineage>
        <taxon>Bacteria</taxon>
        <taxon>Bacillati</taxon>
        <taxon>Bacillota</taxon>
        <taxon>Bacilli</taxon>
        <taxon>Bacillales</taxon>
        <taxon>Bacillaceae</taxon>
        <taxon>Bacillus</taxon>
    </lineage>
</organism>
<reference evidence="3 4" key="1">
    <citation type="submission" date="2020-02" db="EMBL/GenBank/DDBJ databases">
        <title>Genome sequencing, annotation and comparative genomic analysis of Bacillus tequilensis EA-CB0015, an effective biological control agent against Pseudocercospora fijiensis in banana plants.</title>
        <authorList>
            <person name="Cuellar-Gaviria T.Z."/>
            <person name="Ju K.-S."/>
            <person name="Villegas-Escobar V."/>
        </authorList>
    </citation>
    <scope>NUCLEOTIDE SEQUENCE [LARGE SCALE GENOMIC DNA]</scope>
    <source>
        <strain evidence="3 4">EA-CB0015</strain>
    </source>
</reference>